<keyword evidence="4" id="KW-0862">Zinc</keyword>
<organism evidence="9 10">
    <name type="scientific">Musa balbisiana</name>
    <name type="common">Banana</name>
    <dbReference type="NCBI Taxonomy" id="52838"/>
    <lineage>
        <taxon>Eukaryota</taxon>
        <taxon>Viridiplantae</taxon>
        <taxon>Streptophyta</taxon>
        <taxon>Embryophyta</taxon>
        <taxon>Tracheophyta</taxon>
        <taxon>Spermatophyta</taxon>
        <taxon>Magnoliopsida</taxon>
        <taxon>Liliopsida</taxon>
        <taxon>Zingiberales</taxon>
        <taxon>Musaceae</taxon>
        <taxon>Musa</taxon>
    </lineage>
</organism>
<dbReference type="InterPro" id="IPR044246">
    <property type="entry name" value="ZFP3-like"/>
</dbReference>
<evidence type="ECO:0000256" key="5">
    <source>
        <dbReference type="ARBA" id="ARBA00023242"/>
    </source>
</evidence>
<dbReference type="EMBL" id="PYDT01000005">
    <property type="protein sequence ID" value="THU60412.1"/>
    <property type="molecule type" value="Genomic_DNA"/>
</dbReference>
<evidence type="ECO:0000259" key="8">
    <source>
        <dbReference type="PROSITE" id="PS50157"/>
    </source>
</evidence>
<comment type="subcellular location">
    <subcellularLocation>
        <location evidence="1">Nucleus</location>
    </subcellularLocation>
</comment>
<dbReference type="Proteomes" id="UP000317650">
    <property type="component" value="Chromosome 7"/>
</dbReference>
<dbReference type="PROSITE" id="PS50157">
    <property type="entry name" value="ZINC_FINGER_C2H2_2"/>
    <property type="match status" value="1"/>
</dbReference>
<evidence type="ECO:0000256" key="1">
    <source>
        <dbReference type="ARBA" id="ARBA00004123"/>
    </source>
</evidence>
<proteinExistence type="predicted"/>
<dbReference type="SUPFAM" id="SSF57667">
    <property type="entry name" value="beta-beta-alpha zinc fingers"/>
    <property type="match status" value="1"/>
</dbReference>
<protein>
    <recommendedName>
        <fullName evidence="8">C2H2-type domain-containing protein</fullName>
    </recommendedName>
</protein>
<dbReference type="PANTHER" id="PTHR47287:SF15">
    <property type="entry name" value="ZINC FINGER PROTEIN 3-LIKE"/>
    <property type="match status" value="1"/>
</dbReference>
<evidence type="ECO:0000256" key="6">
    <source>
        <dbReference type="PROSITE-ProRule" id="PRU00042"/>
    </source>
</evidence>
<name>A0A4S8JHA6_MUSBA</name>
<dbReference type="InterPro" id="IPR036236">
    <property type="entry name" value="Znf_C2H2_sf"/>
</dbReference>
<dbReference type="GO" id="GO:0009788">
    <property type="term" value="P:negative regulation of abscisic acid-activated signaling pathway"/>
    <property type="evidence" value="ECO:0007669"/>
    <property type="project" value="InterPro"/>
</dbReference>
<evidence type="ECO:0000256" key="2">
    <source>
        <dbReference type="ARBA" id="ARBA00022723"/>
    </source>
</evidence>
<gene>
    <name evidence="9" type="ORF">C4D60_Mb07t12410</name>
</gene>
<dbReference type="PANTHER" id="PTHR47287">
    <property type="entry name" value="C2H2 AND C2HC ZINC FINGERS SUPERFAMILY PROTEIN"/>
    <property type="match status" value="1"/>
</dbReference>
<evidence type="ECO:0000256" key="4">
    <source>
        <dbReference type="ARBA" id="ARBA00022833"/>
    </source>
</evidence>
<dbReference type="GO" id="GO:0005634">
    <property type="term" value="C:nucleus"/>
    <property type="evidence" value="ECO:0007669"/>
    <property type="project" value="UniProtKB-SubCell"/>
</dbReference>
<keyword evidence="10" id="KW-1185">Reference proteome</keyword>
<dbReference type="InterPro" id="IPR013087">
    <property type="entry name" value="Znf_C2H2_type"/>
</dbReference>
<dbReference type="AlphaFoldDB" id="A0A4S8JHA6"/>
<sequence>MERKKRKEKCVRPDHGLLLSVSNNSSVATPATHPLVFCCNYCSKKFSSYQGLGGHQNAHKLEREEAKERSQRKALGFILVPVGLHDGPGKKASAVVDEEDDAARPRTQDLLSKIGESSTKDTDPGVDESELLEVDLTLRL</sequence>
<keyword evidence="5" id="KW-0539">Nucleus</keyword>
<evidence type="ECO:0000256" key="7">
    <source>
        <dbReference type="SAM" id="MobiDB-lite"/>
    </source>
</evidence>
<reference evidence="9 10" key="1">
    <citation type="journal article" date="2019" name="Nat. Plants">
        <title>Genome sequencing of Musa balbisiana reveals subgenome evolution and function divergence in polyploid bananas.</title>
        <authorList>
            <person name="Yao X."/>
        </authorList>
    </citation>
    <scope>NUCLEOTIDE SEQUENCE [LARGE SCALE GENOMIC DNA]</scope>
    <source>
        <strain evidence="10">cv. DH-PKW</strain>
        <tissue evidence="9">Leaves</tissue>
    </source>
</reference>
<dbReference type="GO" id="GO:0008270">
    <property type="term" value="F:zinc ion binding"/>
    <property type="evidence" value="ECO:0007669"/>
    <property type="project" value="UniProtKB-KW"/>
</dbReference>
<keyword evidence="2" id="KW-0479">Metal-binding</keyword>
<evidence type="ECO:0000313" key="9">
    <source>
        <dbReference type="EMBL" id="THU60412.1"/>
    </source>
</evidence>
<comment type="caution">
    <text evidence="9">The sequence shown here is derived from an EMBL/GenBank/DDBJ whole genome shotgun (WGS) entry which is preliminary data.</text>
</comment>
<keyword evidence="3 6" id="KW-0863">Zinc-finger</keyword>
<dbReference type="PROSITE" id="PS00028">
    <property type="entry name" value="ZINC_FINGER_C2H2_1"/>
    <property type="match status" value="1"/>
</dbReference>
<evidence type="ECO:0000256" key="3">
    <source>
        <dbReference type="ARBA" id="ARBA00022771"/>
    </source>
</evidence>
<dbReference type="Pfam" id="PF13912">
    <property type="entry name" value="zf-C2H2_6"/>
    <property type="match status" value="1"/>
</dbReference>
<feature type="domain" description="C2H2-type" evidence="8">
    <location>
        <begin position="37"/>
        <end position="64"/>
    </location>
</feature>
<feature type="region of interest" description="Disordered" evidence="7">
    <location>
        <begin position="89"/>
        <end position="128"/>
    </location>
</feature>
<dbReference type="Gene3D" id="3.30.160.60">
    <property type="entry name" value="Classic Zinc Finger"/>
    <property type="match status" value="1"/>
</dbReference>
<evidence type="ECO:0000313" key="10">
    <source>
        <dbReference type="Proteomes" id="UP000317650"/>
    </source>
</evidence>
<accession>A0A4S8JHA6</accession>